<feature type="transmembrane region" description="Helical" evidence="5">
    <location>
        <begin position="176"/>
        <end position="196"/>
    </location>
</feature>
<feature type="transmembrane region" description="Helical" evidence="5">
    <location>
        <begin position="257"/>
        <end position="276"/>
    </location>
</feature>
<evidence type="ECO:0000313" key="7">
    <source>
        <dbReference type="EMBL" id="KAB8183681.1"/>
    </source>
</evidence>
<comment type="subcellular location">
    <subcellularLocation>
        <location evidence="1">Cell membrane</location>
        <topology evidence="1">Multi-pass membrane protein</topology>
    </subcellularLocation>
</comment>
<dbReference type="EMBL" id="VDMA02000009">
    <property type="protein sequence ID" value="KAB8183681.1"/>
    <property type="molecule type" value="Genomic_DNA"/>
</dbReference>
<dbReference type="Pfam" id="PF07690">
    <property type="entry name" value="MFS_1"/>
    <property type="match status" value="1"/>
</dbReference>
<dbReference type="GO" id="GO:0046943">
    <property type="term" value="F:carboxylic acid transmembrane transporter activity"/>
    <property type="evidence" value="ECO:0007669"/>
    <property type="project" value="TreeGrafter"/>
</dbReference>
<proteinExistence type="predicted"/>
<keyword evidence="4 5" id="KW-0472">Membrane</keyword>
<feature type="transmembrane region" description="Helical" evidence="5">
    <location>
        <begin position="58"/>
        <end position="79"/>
    </location>
</feature>
<evidence type="ECO:0000256" key="2">
    <source>
        <dbReference type="ARBA" id="ARBA00022692"/>
    </source>
</evidence>
<dbReference type="PROSITE" id="PS50850">
    <property type="entry name" value="MFS"/>
    <property type="match status" value="1"/>
</dbReference>
<evidence type="ECO:0000256" key="3">
    <source>
        <dbReference type="ARBA" id="ARBA00022989"/>
    </source>
</evidence>
<feature type="transmembrane region" description="Helical" evidence="5">
    <location>
        <begin position="91"/>
        <end position="111"/>
    </location>
</feature>
<keyword evidence="8" id="KW-1185">Reference proteome</keyword>
<dbReference type="AlphaFoldDB" id="A0A5N6BTC6"/>
<gene>
    <name evidence="7" type="ORF">FH610_018615</name>
</gene>
<evidence type="ECO:0000256" key="5">
    <source>
        <dbReference type="SAM" id="Phobius"/>
    </source>
</evidence>
<dbReference type="Proteomes" id="UP000313066">
    <property type="component" value="Unassembled WGS sequence"/>
</dbReference>
<evidence type="ECO:0000259" key="6">
    <source>
        <dbReference type="PROSITE" id="PS50850"/>
    </source>
</evidence>
<feature type="transmembrane region" description="Helical" evidence="5">
    <location>
        <begin position="117"/>
        <end position="135"/>
    </location>
</feature>
<dbReference type="InterPro" id="IPR036259">
    <property type="entry name" value="MFS_trans_sf"/>
</dbReference>
<organism evidence="7 8">
    <name type="scientific">Microbispora catharanthi</name>
    <dbReference type="NCBI Taxonomy" id="1712871"/>
    <lineage>
        <taxon>Bacteria</taxon>
        <taxon>Bacillati</taxon>
        <taxon>Actinomycetota</taxon>
        <taxon>Actinomycetes</taxon>
        <taxon>Streptosporangiales</taxon>
        <taxon>Streptosporangiaceae</taxon>
        <taxon>Microbispora</taxon>
    </lineage>
</organism>
<dbReference type="PANTHER" id="PTHR23508:SF10">
    <property type="entry name" value="CARBOXYLIC ACID TRANSPORTER PROTEIN HOMOLOG"/>
    <property type="match status" value="1"/>
</dbReference>
<sequence length="449" mass="47584">MAAVGVFDTLKTRKMSAMQWWVVATGLFLVLMDGYDISLTSFASPYIADDFGITSKELGMAMSGALVGLFIGAVALAPLGDRIGRRATGLLGAYIVAIGMAISTFADGVAFLALGRIVTGAGIGTLIAVVAVLFSEYVNARVYPIVMTGYAAGIPIGTFLGSTFIGPTLHEHGWRFAFGIGSGGALLSIVLVHLLMPESLAYIASSRKRGAIERFNRLLGRMGLESVSALPQEESLTRTKAPFAEVFRGKLLRNTMLSSLAYFLFMVGFYFTTNWAAKYMADVTHDRSVAADTMSWYGIGGVIGVLLFGAVIARRDIYRMTAIVIVLSGVFLVVFGQAATVQTLPFLAIAATSFFLSASTTGFYAAVPLLYPEKVRSTGYGLVMGVGRIGGIIAPTLGGAFFDAEVAPRLTFALFALPLVLSAIVLLFLHGHVRRVRTGVEAATALNAA</sequence>
<keyword evidence="3 5" id="KW-1133">Transmembrane helix</keyword>
<dbReference type="RefSeq" id="WP_139575789.1">
    <property type="nucleotide sequence ID" value="NZ_VDMA02000009.1"/>
</dbReference>
<feature type="transmembrane region" description="Helical" evidence="5">
    <location>
        <begin position="379"/>
        <end position="398"/>
    </location>
</feature>
<name>A0A5N6BTC6_9ACTN</name>
<feature type="transmembrane region" description="Helical" evidence="5">
    <location>
        <begin position="346"/>
        <end position="367"/>
    </location>
</feature>
<dbReference type="Gene3D" id="1.20.1250.20">
    <property type="entry name" value="MFS general substrate transporter like domains"/>
    <property type="match status" value="1"/>
</dbReference>
<accession>A0A5N6BTC6</accession>
<dbReference type="GO" id="GO:0005886">
    <property type="term" value="C:plasma membrane"/>
    <property type="evidence" value="ECO:0007669"/>
    <property type="project" value="UniProtKB-SubCell"/>
</dbReference>
<feature type="transmembrane region" description="Helical" evidence="5">
    <location>
        <begin position="20"/>
        <end position="38"/>
    </location>
</feature>
<keyword evidence="2 5" id="KW-0812">Transmembrane</keyword>
<feature type="transmembrane region" description="Helical" evidence="5">
    <location>
        <begin position="410"/>
        <end position="429"/>
    </location>
</feature>
<feature type="transmembrane region" description="Helical" evidence="5">
    <location>
        <begin position="142"/>
        <end position="164"/>
    </location>
</feature>
<dbReference type="SUPFAM" id="SSF103473">
    <property type="entry name" value="MFS general substrate transporter"/>
    <property type="match status" value="1"/>
</dbReference>
<evidence type="ECO:0000313" key="8">
    <source>
        <dbReference type="Proteomes" id="UP000313066"/>
    </source>
</evidence>
<protein>
    <submittedName>
        <fullName evidence="7">MFS transporter</fullName>
    </submittedName>
</protein>
<dbReference type="PANTHER" id="PTHR23508">
    <property type="entry name" value="CARBOXYLIC ACID TRANSPORTER PROTEIN HOMOLOG"/>
    <property type="match status" value="1"/>
</dbReference>
<comment type="caution">
    <text evidence="7">The sequence shown here is derived from an EMBL/GenBank/DDBJ whole genome shotgun (WGS) entry which is preliminary data.</text>
</comment>
<feature type="transmembrane region" description="Helical" evidence="5">
    <location>
        <begin position="296"/>
        <end position="313"/>
    </location>
</feature>
<feature type="transmembrane region" description="Helical" evidence="5">
    <location>
        <begin position="320"/>
        <end position="340"/>
    </location>
</feature>
<dbReference type="InterPro" id="IPR011701">
    <property type="entry name" value="MFS"/>
</dbReference>
<reference evidence="7 8" key="1">
    <citation type="submission" date="2019-10" db="EMBL/GenBank/DDBJ databases">
        <title>Nonomuraea sp. nov., isolated from Phyllanthus amarus.</title>
        <authorList>
            <person name="Klykleung N."/>
            <person name="Tanasupawat S."/>
        </authorList>
    </citation>
    <scope>NUCLEOTIDE SEQUENCE [LARGE SCALE GENOMIC DNA]</scope>
    <source>
        <strain evidence="7 8">CR1-09</strain>
    </source>
</reference>
<feature type="domain" description="Major facilitator superfamily (MFS) profile" evidence="6">
    <location>
        <begin position="22"/>
        <end position="434"/>
    </location>
</feature>
<evidence type="ECO:0000256" key="4">
    <source>
        <dbReference type="ARBA" id="ARBA00023136"/>
    </source>
</evidence>
<evidence type="ECO:0000256" key="1">
    <source>
        <dbReference type="ARBA" id="ARBA00004651"/>
    </source>
</evidence>
<dbReference type="InterPro" id="IPR020846">
    <property type="entry name" value="MFS_dom"/>
</dbReference>